<organism evidence="4 5">
    <name type="scientific">Jiangella aurantiaca</name>
    <dbReference type="NCBI Taxonomy" id="2530373"/>
    <lineage>
        <taxon>Bacteria</taxon>
        <taxon>Bacillati</taxon>
        <taxon>Actinomycetota</taxon>
        <taxon>Actinomycetes</taxon>
        <taxon>Jiangellales</taxon>
        <taxon>Jiangellaceae</taxon>
        <taxon>Jiangella</taxon>
    </lineage>
</organism>
<dbReference type="GO" id="GO:0016020">
    <property type="term" value="C:membrane"/>
    <property type="evidence" value="ECO:0007669"/>
    <property type="project" value="InterPro"/>
</dbReference>
<feature type="transmembrane region" description="Helical" evidence="2">
    <location>
        <begin position="71"/>
        <end position="91"/>
    </location>
</feature>
<dbReference type="InterPro" id="IPR037185">
    <property type="entry name" value="EmrE-like"/>
</dbReference>
<feature type="transmembrane region" description="Helical" evidence="2">
    <location>
        <begin position="122"/>
        <end position="139"/>
    </location>
</feature>
<dbReference type="Proteomes" id="UP000295217">
    <property type="component" value="Unassembled WGS sequence"/>
</dbReference>
<keyword evidence="2" id="KW-0472">Membrane</keyword>
<dbReference type="AlphaFoldDB" id="A0A4R5A2C2"/>
<dbReference type="InterPro" id="IPR000620">
    <property type="entry name" value="EamA_dom"/>
</dbReference>
<comment type="similarity">
    <text evidence="1">Belongs to the EamA transporter family.</text>
</comment>
<evidence type="ECO:0000313" key="5">
    <source>
        <dbReference type="Proteomes" id="UP000295217"/>
    </source>
</evidence>
<evidence type="ECO:0000256" key="2">
    <source>
        <dbReference type="SAM" id="Phobius"/>
    </source>
</evidence>
<keyword evidence="5" id="KW-1185">Reference proteome</keyword>
<reference evidence="4 5" key="1">
    <citation type="submission" date="2019-02" db="EMBL/GenBank/DDBJ databases">
        <title>Draft genome sequences of novel Actinobacteria.</title>
        <authorList>
            <person name="Sahin N."/>
            <person name="Ay H."/>
            <person name="Saygin H."/>
        </authorList>
    </citation>
    <scope>NUCLEOTIDE SEQUENCE [LARGE SCALE GENOMIC DNA]</scope>
    <source>
        <strain evidence="4 5">8K307</strain>
    </source>
</reference>
<name>A0A4R5A2C2_9ACTN</name>
<dbReference type="SUPFAM" id="SSF103481">
    <property type="entry name" value="Multidrug resistance efflux transporter EmrE"/>
    <property type="match status" value="1"/>
</dbReference>
<feature type="transmembrane region" description="Helical" evidence="2">
    <location>
        <begin position="174"/>
        <end position="193"/>
    </location>
</feature>
<evidence type="ECO:0000259" key="3">
    <source>
        <dbReference type="Pfam" id="PF00892"/>
    </source>
</evidence>
<feature type="transmembrane region" description="Helical" evidence="2">
    <location>
        <begin position="97"/>
        <end position="115"/>
    </location>
</feature>
<dbReference type="EMBL" id="SMLB01000045">
    <property type="protein sequence ID" value="TDD65953.1"/>
    <property type="molecule type" value="Genomic_DNA"/>
</dbReference>
<feature type="domain" description="EamA" evidence="3">
    <location>
        <begin position="145"/>
        <end position="277"/>
    </location>
</feature>
<feature type="transmembrane region" description="Helical" evidence="2">
    <location>
        <begin position="205"/>
        <end position="224"/>
    </location>
</feature>
<feature type="transmembrane region" description="Helical" evidence="2">
    <location>
        <begin position="236"/>
        <end position="257"/>
    </location>
</feature>
<keyword evidence="2" id="KW-1133">Transmembrane helix</keyword>
<proteinExistence type="inferred from homology"/>
<dbReference type="OrthoDB" id="9815120at2"/>
<feature type="transmembrane region" description="Helical" evidence="2">
    <location>
        <begin position="145"/>
        <end position="162"/>
    </location>
</feature>
<feature type="transmembrane region" description="Helical" evidence="2">
    <location>
        <begin position="41"/>
        <end position="59"/>
    </location>
</feature>
<evidence type="ECO:0000313" key="4">
    <source>
        <dbReference type="EMBL" id="TDD65953.1"/>
    </source>
</evidence>
<dbReference type="Pfam" id="PF00892">
    <property type="entry name" value="EamA"/>
    <property type="match status" value="1"/>
</dbReference>
<gene>
    <name evidence="4" type="ORF">E1262_23740</name>
</gene>
<feature type="transmembrane region" description="Helical" evidence="2">
    <location>
        <begin position="12"/>
        <end position="35"/>
    </location>
</feature>
<accession>A0A4R5A2C2</accession>
<comment type="caution">
    <text evidence="4">The sequence shown here is derived from an EMBL/GenBank/DDBJ whole genome shotgun (WGS) entry which is preliminary data.</text>
</comment>
<protein>
    <submittedName>
        <fullName evidence="4">EamA family transporter</fullName>
    </submittedName>
</protein>
<evidence type="ECO:0000256" key="1">
    <source>
        <dbReference type="ARBA" id="ARBA00007362"/>
    </source>
</evidence>
<sequence>MAAWPDRVRPELYFAGSAVFHYLGPAFAVLLFARIEPLGVAWLRIVTAALVFALWRRPWRAWAAAGPSERRAVVAWATVLVLMNATFYLAIDRLSLGTVAAIEFAGPVALAAVAVRTLRNGAALLLAVAGVAALAEVSLDGSPAGFAFALANMTLFTAYIVVAHRVSRHERLAGIDGLAMAMLIAAVLAVPIGVADAAPAALDPIALGAGVGVGVTSSVIPYVFDQLAMRRLSRGRYALMVALLPATATVIGIVVLAQIPTPVEVIGVGLVAAAVVVHRERPAGRTAERQP</sequence>
<keyword evidence="2" id="KW-0812">Transmembrane</keyword>
<dbReference type="RefSeq" id="WP_132106276.1">
    <property type="nucleotide sequence ID" value="NZ_SMLB01000045.1"/>
</dbReference>